<reference evidence="1 2" key="1">
    <citation type="submission" date="2020-08" db="EMBL/GenBank/DDBJ databases">
        <title>Description of novel Flavobacterium F-408 isolate.</title>
        <authorList>
            <person name="Saticioglu I.B."/>
            <person name="Duman M."/>
            <person name="Altun S."/>
        </authorList>
    </citation>
    <scope>NUCLEOTIDE SEQUENCE [LARGE SCALE GENOMIC DNA]</scope>
    <source>
        <strain evidence="1 2">F-408</strain>
    </source>
</reference>
<evidence type="ECO:0000313" key="1">
    <source>
        <dbReference type="EMBL" id="MBC5836251.1"/>
    </source>
</evidence>
<evidence type="ECO:0000313" key="2">
    <source>
        <dbReference type="Proteomes" id="UP000605990"/>
    </source>
</evidence>
<dbReference type="Proteomes" id="UP000605990">
    <property type="component" value="Unassembled WGS sequence"/>
</dbReference>
<keyword evidence="2" id="KW-1185">Reference proteome</keyword>
<sequence length="198" mass="23388">MKKIFFILSIISNLIFVSCNQDFNLETNNGTENTKQKIIETFGSKKRVHYLKINTYSSFFEPTLVSTFHDATIYFKENDKTYSQTLVEQNLENPIEQKQLLKLKIEPEVYNSFEIGKIKFEEIPIKVIEAKKMIEKQKKFTSLRLANWETSITKNNKIINRFRILCNLKKPELVVFSYETYDFIIDENGKLKKVDFGK</sequence>
<proteinExistence type="predicted"/>
<organism evidence="1 2">
    <name type="scientific">Flavobacterium bernardetii</name>
    <dbReference type="NCBI Taxonomy" id="2813823"/>
    <lineage>
        <taxon>Bacteria</taxon>
        <taxon>Pseudomonadati</taxon>
        <taxon>Bacteroidota</taxon>
        <taxon>Flavobacteriia</taxon>
        <taxon>Flavobacteriales</taxon>
        <taxon>Flavobacteriaceae</taxon>
        <taxon>Flavobacterium</taxon>
    </lineage>
</organism>
<dbReference type="EMBL" id="JACRUN010000018">
    <property type="protein sequence ID" value="MBC5836251.1"/>
    <property type="molecule type" value="Genomic_DNA"/>
</dbReference>
<accession>A0ABR7J2R9</accession>
<comment type="caution">
    <text evidence="1">The sequence shown here is derived from an EMBL/GenBank/DDBJ whole genome shotgun (WGS) entry which is preliminary data.</text>
</comment>
<evidence type="ECO:0008006" key="3">
    <source>
        <dbReference type="Google" id="ProtNLM"/>
    </source>
</evidence>
<protein>
    <recommendedName>
        <fullName evidence="3">Lipoprotein</fullName>
    </recommendedName>
</protein>
<dbReference type="PROSITE" id="PS51257">
    <property type="entry name" value="PROKAR_LIPOPROTEIN"/>
    <property type="match status" value="1"/>
</dbReference>
<name>A0ABR7J2R9_9FLAO</name>
<dbReference type="RefSeq" id="WP_166131782.1">
    <property type="nucleotide sequence ID" value="NZ_JAANOQ010000018.1"/>
</dbReference>
<gene>
    <name evidence="1" type="ORF">H8R27_15275</name>
</gene>